<comment type="similarity">
    <text evidence="2">Belongs to the CsgG family.</text>
</comment>
<dbReference type="Pfam" id="PF03783">
    <property type="entry name" value="CsgG"/>
    <property type="match status" value="1"/>
</dbReference>
<evidence type="ECO:0000256" key="4">
    <source>
        <dbReference type="ARBA" id="ARBA00022475"/>
    </source>
</evidence>
<accession>A0ABX5D7F3</accession>
<evidence type="ECO:0000256" key="6">
    <source>
        <dbReference type="ARBA" id="ARBA00023136"/>
    </source>
</evidence>
<evidence type="ECO:0000256" key="7">
    <source>
        <dbReference type="ARBA" id="ARBA00023139"/>
    </source>
</evidence>
<dbReference type="Proteomes" id="UP000238163">
    <property type="component" value="Unassembled WGS sequence"/>
</dbReference>
<evidence type="ECO:0000256" key="1">
    <source>
        <dbReference type="ARBA" id="ARBA00003989"/>
    </source>
</evidence>
<gene>
    <name evidence="9" type="ORF">COR51_27200</name>
</gene>
<evidence type="ECO:0000256" key="8">
    <source>
        <dbReference type="ARBA" id="ARBA00023288"/>
    </source>
</evidence>
<keyword evidence="8" id="KW-0449">Lipoprotein</keyword>
<name>A0ABX5D7F3_9VIBR</name>
<comment type="caution">
    <text evidence="9">The sequence shown here is derived from an EMBL/GenBank/DDBJ whole genome shotgun (WGS) entry which is preliminary data.</text>
</comment>
<keyword evidence="7" id="KW-0564">Palmitate</keyword>
<keyword evidence="6" id="KW-0472">Membrane</keyword>
<dbReference type="RefSeq" id="WP_096444499.1">
    <property type="nucleotide sequence ID" value="NZ_NWTN01000050.1"/>
</dbReference>
<evidence type="ECO:0000256" key="3">
    <source>
        <dbReference type="ARBA" id="ARBA00014028"/>
    </source>
</evidence>
<dbReference type="PANTHER" id="PTHR41164">
    <property type="entry name" value="CURLI PRODUCTION ASSEMBLY/TRANSPORT COMPONENT CSGG"/>
    <property type="match status" value="1"/>
</dbReference>
<comment type="function">
    <text evidence="1">May be involved in the biogenesis of curli organelles.</text>
</comment>
<dbReference type="PANTHER" id="PTHR41164:SF1">
    <property type="entry name" value="CURLI PRODUCTION ASSEMBLY_TRANSPORT COMPONENT CSGG"/>
    <property type="match status" value="1"/>
</dbReference>
<reference evidence="9 10" key="1">
    <citation type="submission" date="2017-09" db="EMBL/GenBank/DDBJ databases">
        <authorList>
            <person name="Girard L."/>
            <person name="Lami R."/>
            <person name="Suzuki M."/>
            <person name="Baudart J."/>
        </authorList>
    </citation>
    <scope>NUCLEOTIDE SEQUENCE [LARGE SCALE GENOMIC DNA]</scope>
    <source>
        <strain evidence="9 10">17LN0615E</strain>
    </source>
</reference>
<dbReference type="Gene3D" id="3.40.50.10610">
    <property type="entry name" value="ABC-type transport auxiliary lipoprotein component"/>
    <property type="match status" value="1"/>
</dbReference>
<evidence type="ECO:0000313" key="9">
    <source>
        <dbReference type="EMBL" id="PRQ64501.1"/>
    </source>
</evidence>
<reference evidence="9 10" key="2">
    <citation type="submission" date="2018-03" db="EMBL/GenBank/DDBJ databases">
        <title>Genetic Diversity and Phenotypic Plasticity of AHL Mediated Quorum Sensing in Environmental Strains of Vibrio mediterranei.</title>
        <authorList>
            <person name="Lantoine F."/>
            <person name="Vouve F."/>
        </authorList>
    </citation>
    <scope>NUCLEOTIDE SEQUENCE [LARGE SCALE GENOMIC DNA]</scope>
    <source>
        <strain evidence="9 10">17LN0615E</strain>
    </source>
</reference>
<evidence type="ECO:0000313" key="10">
    <source>
        <dbReference type="Proteomes" id="UP000238163"/>
    </source>
</evidence>
<proteinExistence type="inferred from homology"/>
<keyword evidence="10" id="KW-1185">Reference proteome</keyword>
<dbReference type="EMBL" id="NWTN01000050">
    <property type="protein sequence ID" value="PRQ64501.1"/>
    <property type="molecule type" value="Genomic_DNA"/>
</dbReference>
<protein>
    <recommendedName>
        <fullName evidence="3">Curli production assembly/transport component CsgG</fullName>
    </recommendedName>
</protein>
<dbReference type="PROSITE" id="PS51257">
    <property type="entry name" value="PROKAR_LIPOPROTEIN"/>
    <property type="match status" value="1"/>
</dbReference>
<dbReference type="InterPro" id="IPR005534">
    <property type="entry name" value="Curli_assmbl/transp-comp_CsgG"/>
</dbReference>
<keyword evidence="5" id="KW-0732">Signal</keyword>
<keyword evidence="4" id="KW-1003">Cell membrane</keyword>
<organism evidence="9 10">
    <name type="scientific">Vibrio mediterranei</name>
    <dbReference type="NCBI Taxonomy" id="689"/>
    <lineage>
        <taxon>Bacteria</taxon>
        <taxon>Pseudomonadati</taxon>
        <taxon>Pseudomonadota</taxon>
        <taxon>Gammaproteobacteria</taxon>
        <taxon>Vibrionales</taxon>
        <taxon>Vibrionaceae</taxon>
        <taxon>Vibrio</taxon>
    </lineage>
</organism>
<evidence type="ECO:0000256" key="2">
    <source>
        <dbReference type="ARBA" id="ARBA00008899"/>
    </source>
</evidence>
<evidence type="ECO:0000256" key="5">
    <source>
        <dbReference type="ARBA" id="ARBA00022729"/>
    </source>
</evidence>
<sequence>MNKLVFLFIVFISGCSSLGESMSEEPYLENHVKLESEVAFPENPTPLNVTVYRFSDFSGQRKQGLIYQEISTAVPQGLDSMLMHSLSQLNNGKMYRVLDRTFLPQLLDERQLASLSVRQEDLGLIKVPSVIFTGGVIAYDHNNKQSAGGVFFNDMSLGGEYSIDTITVSLRAISIKTGEVLISSVSKKTVISISSGINSYKVFDDNLMQIEIGGSYNEPVSVATRLAIEESILDITNKALNLGWWEI</sequence>